<dbReference type="AlphaFoldDB" id="A0AAE9MUE3"/>
<accession>A0AAE9MUE3</accession>
<dbReference type="EMBL" id="CP038804">
    <property type="protein sequence ID" value="UTY33072.1"/>
    <property type="molecule type" value="Genomic_DNA"/>
</dbReference>
<reference evidence="1" key="1">
    <citation type="submission" date="2019-04" db="EMBL/GenBank/DDBJ databases">
        <title>Whole genome sequencing of oral phylogroup 2 treponemes.</title>
        <authorList>
            <person name="Chan Y."/>
            <person name="Zeng H.H."/>
            <person name="Yu X.L."/>
            <person name="Leung W.K."/>
            <person name="Watt R.M."/>
        </authorList>
    </citation>
    <scope>NUCLEOTIDE SEQUENCE</scope>
    <source>
        <strain evidence="1">OMZ 835</strain>
    </source>
</reference>
<proteinExistence type="predicted"/>
<sequence length="76" mass="9087">MSYEQYSQLETQVSEMPYEQKLQLLYIIVDSLKNTTISKKDNLKYKKPKRRFGILKGKIWMAPDFDDTPPGFEEYM</sequence>
<evidence type="ECO:0000313" key="2">
    <source>
        <dbReference type="Proteomes" id="UP001058682"/>
    </source>
</evidence>
<dbReference type="RefSeq" id="WP_010697961.1">
    <property type="nucleotide sequence ID" value="NZ_CP038804.1"/>
</dbReference>
<organism evidence="1 2">
    <name type="scientific">Treponema putidum</name>
    <dbReference type="NCBI Taxonomy" id="221027"/>
    <lineage>
        <taxon>Bacteria</taxon>
        <taxon>Pseudomonadati</taxon>
        <taxon>Spirochaetota</taxon>
        <taxon>Spirochaetia</taxon>
        <taxon>Spirochaetales</taxon>
        <taxon>Treponemataceae</taxon>
        <taxon>Treponema</taxon>
    </lineage>
</organism>
<gene>
    <name evidence="1" type="ORF">E4N74_02880</name>
</gene>
<protein>
    <submittedName>
        <fullName evidence="1">DUF2281 domain-containing protein</fullName>
    </submittedName>
</protein>
<name>A0AAE9MUE3_9SPIR</name>
<dbReference type="Proteomes" id="UP001058682">
    <property type="component" value="Chromosome"/>
</dbReference>
<evidence type="ECO:0000313" key="1">
    <source>
        <dbReference type="EMBL" id="UTY33072.1"/>
    </source>
</evidence>